<dbReference type="PANTHER" id="PTHR12645:SF0">
    <property type="entry name" value="FAD-LINKED SULFHYDRYL OXIDASE ALR"/>
    <property type="match status" value="1"/>
</dbReference>
<proteinExistence type="predicted"/>
<dbReference type="Gene3D" id="1.20.120.310">
    <property type="entry name" value="ERV/ALR sulfhydryl oxidase domain"/>
    <property type="match status" value="1"/>
</dbReference>
<comment type="catalytic activity">
    <reaction evidence="6">
        <text>2 R'C(R)SH + O2 = R'C(R)S-S(R)CR' + H2O2</text>
        <dbReference type="Rhea" id="RHEA:17357"/>
        <dbReference type="ChEBI" id="CHEBI:15379"/>
        <dbReference type="ChEBI" id="CHEBI:16240"/>
        <dbReference type="ChEBI" id="CHEBI:16520"/>
        <dbReference type="ChEBI" id="CHEBI:17412"/>
        <dbReference type="EC" id="1.8.3.2"/>
    </reaction>
</comment>
<evidence type="ECO:0000256" key="2">
    <source>
        <dbReference type="ARBA" id="ARBA00022630"/>
    </source>
</evidence>
<feature type="domain" description="ERV/ALR sulfhydryl oxidase" evidence="7">
    <location>
        <begin position="1"/>
        <end position="67"/>
    </location>
</feature>
<reference evidence="8" key="1">
    <citation type="submission" date="2017-08" db="EMBL/GenBank/DDBJ databases">
        <authorList>
            <person name="Polle J.E."/>
            <person name="Barry K."/>
            <person name="Cushman J."/>
            <person name="Schmutz J."/>
            <person name="Tran D."/>
            <person name="Hathwaick L.T."/>
            <person name="Yim W.C."/>
            <person name="Jenkins J."/>
            <person name="Mckie-Krisberg Z.M."/>
            <person name="Prochnik S."/>
            <person name="Lindquist E."/>
            <person name="Dockter R.B."/>
            <person name="Adam C."/>
            <person name="Molina H."/>
            <person name="Bunkerborg J."/>
            <person name="Jin E."/>
            <person name="Buchheim M."/>
            <person name="Magnuson J."/>
        </authorList>
    </citation>
    <scope>NUCLEOTIDE SEQUENCE</scope>
    <source>
        <strain evidence="8">CCAP 19/18</strain>
    </source>
</reference>
<evidence type="ECO:0000256" key="4">
    <source>
        <dbReference type="ARBA" id="ARBA00023002"/>
    </source>
</evidence>
<gene>
    <name evidence="8" type="ORF">DUNSADRAFT_13347</name>
</gene>
<comment type="cofactor">
    <cofactor evidence="1 6">
        <name>FAD</name>
        <dbReference type="ChEBI" id="CHEBI:57692"/>
    </cofactor>
</comment>
<evidence type="ECO:0000256" key="1">
    <source>
        <dbReference type="ARBA" id="ARBA00001974"/>
    </source>
</evidence>
<sequence>MRNMIDAVAEFYPCSFCRAHFQSEVDPNPPDTSSNSSLSLWLCDMHNKVNERLGKPLFDCSKALQRWRDGPPDGSCD</sequence>
<dbReference type="SUPFAM" id="SSF69000">
    <property type="entry name" value="FAD-dependent thiol oxidase"/>
    <property type="match status" value="1"/>
</dbReference>
<dbReference type="InterPro" id="IPR039799">
    <property type="entry name" value="ALR/ERV"/>
</dbReference>
<evidence type="ECO:0000256" key="5">
    <source>
        <dbReference type="ARBA" id="ARBA00023157"/>
    </source>
</evidence>
<evidence type="ECO:0000313" key="8">
    <source>
        <dbReference type="EMBL" id="KAF5831263.1"/>
    </source>
</evidence>
<keyword evidence="4 6" id="KW-0560">Oxidoreductase</keyword>
<dbReference type="EMBL" id="MU069961">
    <property type="protein sequence ID" value="KAF5831263.1"/>
    <property type="molecule type" value="Genomic_DNA"/>
</dbReference>
<dbReference type="InterPro" id="IPR017905">
    <property type="entry name" value="ERV/ALR_sulphydryl_oxidase"/>
</dbReference>
<evidence type="ECO:0000256" key="3">
    <source>
        <dbReference type="ARBA" id="ARBA00022827"/>
    </source>
</evidence>
<dbReference type="PROSITE" id="PS51324">
    <property type="entry name" value="ERV_ALR"/>
    <property type="match status" value="1"/>
</dbReference>
<dbReference type="InterPro" id="IPR036774">
    <property type="entry name" value="ERV/ALR_sulphydryl_oxid_sf"/>
</dbReference>
<keyword evidence="2 6" id="KW-0285">Flavoprotein</keyword>
<dbReference type="Pfam" id="PF04777">
    <property type="entry name" value="Evr1_Alr"/>
    <property type="match status" value="1"/>
</dbReference>
<evidence type="ECO:0000313" key="9">
    <source>
        <dbReference type="Proteomes" id="UP000815325"/>
    </source>
</evidence>
<protein>
    <recommendedName>
        <fullName evidence="6">Sulfhydryl oxidase</fullName>
        <ecNumber evidence="6">1.8.3.2</ecNumber>
    </recommendedName>
</protein>
<dbReference type="EC" id="1.8.3.2" evidence="6"/>
<keyword evidence="9" id="KW-1185">Reference proteome</keyword>
<comment type="caution">
    <text evidence="8">The sequence shown here is derived from an EMBL/GenBank/DDBJ whole genome shotgun (WGS) entry which is preliminary data.</text>
</comment>
<keyword evidence="5" id="KW-1015">Disulfide bond</keyword>
<keyword evidence="3 6" id="KW-0274">FAD</keyword>
<evidence type="ECO:0000259" key="7">
    <source>
        <dbReference type="PROSITE" id="PS51324"/>
    </source>
</evidence>
<evidence type="ECO:0000256" key="6">
    <source>
        <dbReference type="RuleBase" id="RU371123"/>
    </source>
</evidence>
<organism evidence="8 9">
    <name type="scientific">Dunaliella salina</name>
    <name type="common">Green alga</name>
    <name type="synonym">Protococcus salinus</name>
    <dbReference type="NCBI Taxonomy" id="3046"/>
    <lineage>
        <taxon>Eukaryota</taxon>
        <taxon>Viridiplantae</taxon>
        <taxon>Chlorophyta</taxon>
        <taxon>core chlorophytes</taxon>
        <taxon>Chlorophyceae</taxon>
        <taxon>CS clade</taxon>
        <taxon>Chlamydomonadales</taxon>
        <taxon>Dunaliellaceae</taxon>
        <taxon>Dunaliella</taxon>
    </lineage>
</organism>
<dbReference type="Proteomes" id="UP000815325">
    <property type="component" value="Unassembled WGS sequence"/>
</dbReference>
<dbReference type="PANTHER" id="PTHR12645">
    <property type="entry name" value="ALR/ERV"/>
    <property type="match status" value="1"/>
</dbReference>
<accession>A0ABQ7G9H7</accession>
<name>A0ABQ7G9H7_DUNSA</name>